<reference evidence="3 4" key="1">
    <citation type="submission" date="2014-04" db="EMBL/GenBank/DDBJ databases">
        <authorList>
            <consortium name="DOE Joint Genome Institute"/>
            <person name="Kuo A."/>
            <person name="Girlanda M."/>
            <person name="Perotto S."/>
            <person name="Kohler A."/>
            <person name="Nagy L.G."/>
            <person name="Floudas D."/>
            <person name="Copeland A."/>
            <person name="Barry K.W."/>
            <person name="Cichocki N."/>
            <person name="Veneault-Fourrey C."/>
            <person name="LaButti K."/>
            <person name="Lindquist E.A."/>
            <person name="Lipzen A."/>
            <person name="Lundell T."/>
            <person name="Morin E."/>
            <person name="Murat C."/>
            <person name="Sun H."/>
            <person name="Tunlid A."/>
            <person name="Henrissat B."/>
            <person name="Grigoriev I.V."/>
            <person name="Hibbett D.S."/>
            <person name="Martin F."/>
            <person name="Nordberg H.P."/>
            <person name="Cantor M.N."/>
            <person name="Hua S.X."/>
        </authorList>
    </citation>
    <scope>NUCLEOTIDE SEQUENCE [LARGE SCALE GENOMIC DNA]</scope>
    <source>
        <strain evidence="3 4">MUT 4182</strain>
    </source>
</reference>
<dbReference type="InterPro" id="IPR001245">
    <property type="entry name" value="Ser-Thr/Tyr_kinase_cat_dom"/>
</dbReference>
<keyword evidence="4" id="KW-1185">Reference proteome</keyword>
<feature type="domain" description="Protein kinase" evidence="2">
    <location>
        <begin position="16"/>
        <end position="279"/>
    </location>
</feature>
<dbReference type="Proteomes" id="UP000054248">
    <property type="component" value="Unassembled WGS sequence"/>
</dbReference>
<feature type="region of interest" description="Disordered" evidence="1">
    <location>
        <begin position="304"/>
        <end position="327"/>
    </location>
</feature>
<dbReference type="AlphaFoldDB" id="A0A0C3QEF0"/>
<dbReference type="PANTHER" id="PTHR44329">
    <property type="entry name" value="SERINE/THREONINE-PROTEIN KINASE TNNI3K-RELATED"/>
    <property type="match status" value="1"/>
</dbReference>
<dbReference type="GO" id="GO:0004674">
    <property type="term" value="F:protein serine/threonine kinase activity"/>
    <property type="evidence" value="ECO:0007669"/>
    <property type="project" value="TreeGrafter"/>
</dbReference>
<evidence type="ECO:0000259" key="2">
    <source>
        <dbReference type="PROSITE" id="PS50011"/>
    </source>
</evidence>
<dbReference type="OrthoDB" id="5966500at2759"/>
<dbReference type="STRING" id="1051891.A0A0C3QEF0"/>
<protein>
    <recommendedName>
        <fullName evidence="2">Protein kinase domain-containing protein</fullName>
    </recommendedName>
</protein>
<proteinExistence type="predicted"/>
<accession>A0A0C3QEF0</accession>
<dbReference type="Pfam" id="PF07714">
    <property type="entry name" value="PK_Tyr_Ser-Thr"/>
    <property type="match status" value="1"/>
</dbReference>
<gene>
    <name evidence="3" type="ORF">M407DRAFT_110082</name>
</gene>
<dbReference type="InterPro" id="IPR011009">
    <property type="entry name" value="Kinase-like_dom_sf"/>
</dbReference>
<dbReference type="InterPro" id="IPR051681">
    <property type="entry name" value="Ser/Thr_Kinases-Pseudokinases"/>
</dbReference>
<evidence type="ECO:0000313" key="4">
    <source>
        <dbReference type="Proteomes" id="UP000054248"/>
    </source>
</evidence>
<sequence length="621" mass="69964">MLADLTPPELACECVRLGSQPEYSGPTTEIWKGRWLDKQDVALIFYKEYRTGLRDDDAIQRFGGQIGIWRRLNSPFVLRLYGWCKLDGETYLVSPWLRNRDVVRYLDGDKGRHQKCISLVYEIAQGLRYLHNQNIIHGSLKPSNILVQDDGRACLSDFSLAKLATPDAKNTQLNPQVNSFRYQAPEVILDKPISTASDVYSWAMTALEIITGFTPFYMRSTPGQLLEVIMKNLIPTRDDHKSPVLDKHPEIWDMFVRCWSREPADRPTAKKIVESMEMIMEGPKNAPLDFAAAGVLQGADLEKRRDQERTQPTLHSWSLSTSQSPTPISLPEELTRLDHDVTPATGPLILLLQALGREAPKTTRHKHKVYAIIVRARDVCNHILAIGTGPEFNGLDDLDEYYNMIDALEGVLLRLAQLLPAEQVTFGPEMCASWSENQNTLITILDKLHRPPFNFDLPSSEQEYAKNTAFDACYWLSLLLHEGIEQELGRRYSGTALPPDVASVQEALHYLENEIKRSYSDDATRELVIDIATRLYESLAVPAPKEDKDTAFPIRFVRPPTQIQGTEDSLVTQLSETFSSLDLESSLQPLDVQALGERWQILSAPGSATLRGMATAAPAMF</sequence>
<evidence type="ECO:0000313" key="3">
    <source>
        <dbReference type="EMBL" id="KIO23359.1"/>
    </source>
</evidence>
<dbReference type="PANTHER" id="PTHR44329:SF11">
    <property type="entry name" value="OS09G0443600 PROTEIN"/>
    <property type="match status" value="1"/>
</dbReference>
<dbReference type="InterPro" id="IPR000719">
    <property type="entry name" value="Prot_kinase_dom"/>
</dbReference>
<reference evidence="4" key="2">
    <citation type="submission" date="2015-01" db="EMBL/GenBank/DDBJ databases">
        <title>Evolutionary Origins and Diversification of the Mycorrhizal Mutualists.</title>
        <authorList>
            <consortium name="DOE Joint Genome Institute"/>
            <consortium name="Mycorrhizal Genomics Consortium"/>
            <person name="Kohler A."/>
            <person name="Kuo A."/>
            <person name="Nagy L.G."/>
            <person name="Floudas D."/>
            <person name="Copeland A."/>
            <person name="Barry K.W."/>
            <person name="Cichocki N."/>
            <person name="Veneault-Fourrey C."/>
            <person name="LaButti K."/>
            <person name="Lindquist E.A."/>
            <person name="Lipzen A."/>
            <person name="Lundell T."/>
            <person name="Morin E."/>
            <person name="Murat C."/>
            <person name="Riley R."/>
            <person name="Ohm R."/>
            <person name="Sun H."/>
            <person name="Tunlid A."/>
            <person name="Henrissat B."/>
            <person name="Grigoriev I.V."/>
            <person name="Hibbett D.S."/>
            <person name="Martin F."/>
        </authorList>
    </citation>
    <scope>NUCLEOTIDE SEQUENCE [LARGE SCALE GENOMIC DNA]</scope>
    <source>
        <strain evidence="4">MUT 4182</strain>
    </source>
</reference>
<dbReference type="PROSITE" id="PS50011">
    <property type="entry name" value="PROTEIN_KINASE_DOM"/>
    <property type="match status" value="1"/>
</dbReference>
<dbReference type="Gene3D" id="1.10.510.10">
    <property type="entry name" value="Transferase(Phosphotransferase) domain 1"/>
    <property type="match status" value="1"/>
</dbReference>
<dbReference type="GO" id="GO:0005524">
    <property type="term" value="F:ATP binding"/>
    <property type="evidence" value="ECO:0007669"/>
    <property type="project" value="InterPro"/>
</dbReference>
<name>A0A0C3QEF0_9AGAM</name>
<dbReference type="HOGENOM" id="CLU_440189_0_0_1"/>
<dbReference type="SUPFAM" id="SSF56112">
    <property type="entry name" value="Protein kinase-like (PK-like)"/>
    <property type="match status" value="1"/>
</dbReference>
<dbReference type="EMBL" id="KN823086">
    <property type="protein sequence ID" value="KIO23359.1"/>
    <property type="molecule type" value="Genomic_DNA"/>
</dbReference>
<evidence type="ECO:0000256" key="1">
    <source>
        <dbReference type="SAM" id="MobiDB-lite"/>
    </source>
</evidence>
<feature type="compositionally biased region" description="Polar residues" evidence="1">
    <location>
        <begin position="310"/>
        <end position="327"/>
    </location>
</feature>
<organism evidence="3 4">
    <name type="scientific">Tulasnella calospora MUT 4182</name>
    <dbReference type="NCBI Taxonomy" id="1051891"/>
    <lineage>
        <taxon>Eukaryota</taxon>
        <taxon>Fungi</taxon>
        <taxon>Dikarya</taxon>
        <taxon>Basidiomycota</taxon>
        <taxon>Agaricomycotina</taxon>
        <taxon>Agaricomycetes</taxon>
        <taxon>Cantharellales</taxon>
        <taxon>Tulasnellaceae</taxon>
        <taxon>Tulasnella</taxon>
    </lineage>
</organism>